<sequence>MSCARATVTSVHQRRVEGAAASGAALEGEGFVCGMRASIYETIQFRI</sequence>
<dbReference type="HOGENOM" id="CLU_3169723_0_0_11"/>
<protein>
    <submittedName>
        <fullName evidence="1">Uncharacterized protein</fullName>
    </submittedName>
</protein>
<accession>U2R334</accession>
<evidence type="ECO:0000313" key="1">
    <source>
        <dbReference type="EMBL" id="ERK69670.1"/>
    </source>
</evidence>
<comment type="caution">
    <text evidence="1">The sequence shown here is derived from an EMBL/GenBank/DDBJ whole genome shotgun (WGS) entry which is preliminary data.</text>
</comment>
<dbReference type="AlphaFoldDB" id="U2R334"/>
<name>U2R334_LEIAQ</name>
<organism evidence="1 2">
    <name type="scientific">Leifsonia aquatica ATCC 14665</name>
    <dbReference type="NCBI Taxonomy" id="1358026"/>
    <lineage>
        <taxon>Bacteria</taxon>
        <taxon>Bacillati</taxon>
        <taxon>Actinomycetota</taxon>
        <taxon>Actinomycetes</taxon>
        <taxon>Micrococcales</taxon>
        <taxon>Microbacteriaceae</taxon>
        <taxon>Leifsonia</taxon>
    </lineage>
</organism>
<proteinExistence type="predicted"/>
<reference evidence="1 2" key="1">
    <citation type="submission" date="2013-08" db="EMBL/GenBank/DDBJ databases">
        <authorList>
            <person name="Weinstock G."/>
            <person name="Sodergren E."/>
            <person name="Wylie T."/>
            <person name="Fulton L."/>
            <person name="Fulton R."/>
            <person name="Fronick C."/>
            <person name="O'Laughlin M."/>
            <person name="Godfrey J."/>
            <person name="Miner T."/>
            <person name="Herter B."/>
            <person name="Appelbaum E."/>
            <person name="Cordes M."/>
            <person name="Lek S."/>
            <person name="Wollam A."/>
            <person name="Pepin K.H."/>
            <person name="Palsikar V.B."/>
            <person name="Mitreva M."/>
            <person name="Wilson R.K."/>
        </authorList>
    </citation>
    <scope>NUCLEOTIDE SEQUENCE [LARGE SCALE GENOMIC DNA]</scope>
    <source>
        <strain evidence="1 2">ATCC 14665</strain>
    </source>
</reference>
<dbReference type="EMBL" id="AWVQ01000635">
    <property type="protein sequence ID" value="ERK69670.1"/>
    <property type="molecule type" value="Genomic_DNA"/>
</dbReference>
<evidence type="ECO:0000313" key="2">
    <source>
        <dbReference type="Proteomes" id="UP000016605"/>
    </source>
</evidence>
<gene>
    <name evidence="1" type="ORF">N136_04004</name>
</gene>
<dbReference type="Proteomes" id="UP000016605">
    <property type="component" value="Unassembled WGS sequence"/>
</dbReference>